<dbReference type="AlphaFoldDB" id="A0A4Y2LUA4"/>
<evidence type="ECO:0000313" key="2">
    <source>
        <dbReference type="EMBL" id="GBN18395.1"/>
    </source>
</evidence>
<sequence>MARVLLLVMSKPYREIWAIILVIVFLEATSVLLKQQFDNFYDTLRVEFFLYLKKYPFDFFKHPVKVPLNLTGFRTRWYHAEPFPAFDHPPFVLKILSPKIEAKLQCEKRPRPLCCTHAPPSRSSPWRPLVLTVFLFGTFLGAPQAEEVVPQASTVEFIRGVLGVSKRCPVEAGMGKHNSKLTREELEELEEMTNCEFFLFE</sequence>
<keyword evidence="1" id="KW-0472">Membrane</keyword>
<evidence type="ECO:0000313" key="3">
    <source>
        <dbReference type="Proteomes" id="UP000499080"/>
    </source>
</evidence>
<keyword evidence="1" id="KW-0812">Transmembrane</keyword>
<comment type="caution">
    <text evidence="2">The sequence shown here is derived from an EMBL/GenBank/DDBJ whole genome shotgun (WGS) entry which is preliminary data.</text>
</comment>
<accession>A0A4Y2LUA4</accession>
<gene>
    <name evidence="2" type="ORF">AVEN_51228_1</name>
</gene>
<name>A0A4Y2LUA4_ARAVE</name>
<protein>
    <submittedName>
        <fullName evidence="2">Uncharacterized protein</fullName>
    </submittedName>
</protein>
<keyword evidence="3" id="KW-1185">Reference proteome</keyword>
<feature type="transmembrane region" description="Helical" evidence="1">
    <location>
        <begin position="16"/>
        <end position="33"/>
    </location>
</feature>
<keyword evidence="1" id="KW-1133">Transmembrane helix</keyword>
<dbReference type="OrthoDB" id="6437446at2759"/>
<reference evidence="2 3" key="1">
    <citation type="journal article" date="2019" name="Sci. Rep.">
        <title>Orb-weaving spider Araneus ventricosus genome elucidates the spidroin gene catalogue.</title>
        <authorList>
            <person name="Kono N."/>
            <person name="Nakamura H."/>
            <person name="Ohtoshi R."/>
            <person name="Moran D.A.P."/>
            <person name="Shinohara A."/>
            <person name="Yoshida Y."/>
            <person name="Fujiwara M."/>
            <person name="Mori M."/>
            <person name="Tomita M."/>
            <person name="Arakawa K."/>
        </authorList>
    </citation>
    <scope>NUCLEOTIDE SEQUENCE [LARGE SCALE GENOMIC DNA]</scope>
</reference>
<dbReference type="Proteomes" id="UP000499080">
    <property type="component" value="Unassembled WGS sequence"/>
</dbReference>
<organism evidence="2 3">
    <name type="scientific">Araneus ventricosus</name>
    <name type="common">Orbweaver spider</name>
    <name type="synonym">Epeira ventricosa</name>
    <dbReference type="NCBI Taxonomy" id="182803"/>
    <lineage>
        <taxon>Eukaryota</taxon>
        <taxon>Metazoa</taxon>
        <taxon>Ecdysozoa</taxon>
        <taxon>Arthropoda</taxon>
        <taxon>Chelicerata</taxon>
        <taxon>Arachnida</taxon>
        <taxon>Araneae</taxon>
        <taxon>Araneomorphae</taxon>
        <taxon>Entelegynae</taxon>
        <taxon>Araneoidea</taxon>
        <taxon>Araneidae</taxon>
        <taxon>Araneus</taxon>
    </lineage>
</organism>
<dbReference type="EMBL" id="BGPR01006373">
    <property type="protein sequence ID" value="GBN18395.1"/>
    <property type="molecule type" value="Genomic_DNA"/>
</dbReference>
<evidence type="ECO:0000256" key="1">
    <source>
        <dbReference type="SAM" id="Phobius"/>
    </source>
</evidence>
<proteinExistence type="predicted"/>